<feature type="compositionally biased region" description="Gly residues" evidence="1">
    <location>
        <begin position="1177"/>
        <end position="1187"/>
    </location>
</feature>
<feature type="compositionally biased region" description="Pro residues" evidence="1">
    <location>
        <begin position="573"/>
        <end position="587"/>
    </location>
</feature>
<feature type="compositionally biased region" description="Basic and acidic residues" evidence="1">
    <location>
        <begin position="365"/>
        <end position="440"/>
    </location>
</feature>
<feature type="compositionally biased region" description="Pro residues" evidence="1">
    <location>
        <begin position="594"/>
        <end position="645"/>
    </location>
</feature>
<feature type="compositionally biased region" description="Basic and acidic residues" evidence="1">
    <location>
        <begin position="952"/>
        <end position="961"/>
    </location>
</feature>
<evidence type="ECO:0000256" key="1">
    <source>
        <dbReference type="SAM" id="MobiDB-lite"/>
    </source>
</evidence>
<comment type="caution">
    <text evidence="2">The sequence shown here is derived from an EMBL/GenBank/DDBJ whole genome shotgun (WGS) entry which is preliminary data.</text>
</comment>
<reference evidence="2 3" key="1">
    <citation type="submission" date="2024-05" db="EMBL/GenBank/DDBJ databases">
        <authorList>
            <person name="Wallberg A."/>
        </authorList>
    </citation>
    <scope>NUCLEOTIDE SEQUENCE [LARGE SCALE GENOMIC DNA]</scope>
</reference>
<feature type="compositionally biased region" description="Polar residues" evidence="1">
    <location>
        <begin position="1061"/>
        <end position="1070"/>
    </location>
</feature>
<feature type="compositionally biased region" description="Polar residues" evidence="1">
    <location>
        <begin position="525"/>
        <end position="546"/>
    </location>
</feature>
<proteinExistence type="predicted"/>
<feature type="compositionally biased region" description="Low complexity" evidence="1">
    <location>
        <begin position="771"/>
        <end position="780"/>
    </location>
</feature>
<dbReference type="Proteomes" id="UP001497623">
    <property type="component" value="Unassembled WGS sequence"/>
</dbReference>
<feature type="compositionally biased region" description="Basic and acidic residues" evidence="1">
    <location>
        <begin position="452"/>
        <end position="484"/>
    </location>
</feature>
<feature type="region of interest" description="Disordered" evidence="1">
    <location>
        <begin position="280"/>
        <end position="321"/>
    </location>
</feature>
<feature type="compositionally biased region" description="Basic and acidic residues" evidence="1">
    <location>
        <begin position="868"/>
        <end position="880"/>
    </location>
</feature>
<accession>A0AAV2Q371</accession>
<dbReference type="Gene3D" id="6.10.250.2560">
    <property type="match status" value="1"/>
</dbReference>
<dbReference type="EMBL" id="CAXKWB010002682">
    <property type="protein sequence ID" value="CAL4067424.1"/>
    <property type="molecule type" value="Genomic_DNA"/>
</dbReference>
<organism evidence="2 3">
    <name type="scientific">Meganyctiphanes norvegica</name>
    <name type="common">Northern krill</name>
    <name type="synonym">Thysanopoda norvegica</name>
    <dbReference type="NCBI Taxonomy" id="48144"/>
    <lineage>
        <taxon>Eukaryota</taxon>
        <taxon>Metazoa</taxon>
        <taxon>Ecdysozoa</taxon>
        <taxon>Arthropoda</taxon>
        <taxon>Crustacea</taxon>
        <taxon>Multicrustacea</taxon>
        <taxon>Malacostraca</taxon>
        <taxon>Eumalacostraca</taxon>
        <taxon>Eucarida</taxon>
        <taxon>Euphausiacea</taxon>
        <taxon>Euphausiidae</taxon>
        <taxon>Meganyctiphanes</taxon>
    </lineage>
</organism>
<feature type="non-terminal residue" evidence="2">
    <location>
        <position position="1187"/>
    </location>
</feature>
<feature type="region of interest" description="Disordered" evidence="1">
    <location>
        <begin position="352"/>
        <end position="507"/>
    </location>
</feature>
<feature type="compositionally biased region" description="Pro residues" evidence="1">
    <location>
        <begin position="654"/>
        <end position="663"/>
    </location>
</feature>
<feature type="compositionally biased region" description="Basic and acidic residues" evidence="1">
    <location>
        <begin position="1165"/>
        <end position="1175"/>
    </location>
</feature>
<feature type="region of interest" description="Disordered" evidence="1">
    <location>
        <begin position="525"/>
        <end position="887"/>
    </location>
</feature>
<feature type="compositionally biased region" description="Polar residues" evidence="1">
    <location>
        <begin position="352"/>
        <end position="364"/>
    </location>
</feature>
<protein>
    <submittedName>
        <fullName evidence="2">Uncharacterized protein</fullName>
    </submittedName>
</protein>
<feature type="region of interest" description="Disordered" evidence="1">
    <location>
        <begin position="935"/>
        <end position="1187"/>
    </location>
</feature>
<feature type="compositionally biased region" description="Pro residues" evidence="1">
    <location>
        <begin position="282"/>
        <end position="292"/>
    </location>
</feature>
<feature type="compositionally biased region" description="Basic and acidic residues" evidence="1">
    <location>
        <begin position="990"/>
        <end position="1002"/>
    </location>
</feature>
<feature type="compositionally biased region" description="Basic and acidic residues" evidence="1">
    <location>
        <begin position="969"/>
        <end position="983"/>
    </location>
</feature>
<gene>
    <name evidence="2" type="ORF">MNOR_LOCUS6478</name>
</gene>
<feature type="compositionally biased region" description="Polar residues" evidence="1">
    <location>
        <begin position="792"/>
        <end position="809"/>
    </location>
</feature>
<feature type="compositionally biased region" description="Low complexity" evidence="1">
    <location>
        <begin position="486"/>
        <end position="497"/>
    </location>
</feature>
<dbReference type="AlphaFoldDB" id="A0AAV2Q371"/>
<keyword evidence="3" id="KW-1185">Reference proteome</keyword>
<evidence type="ECO:0000313" key="2">
    <source>
        <dbReference type="EMBL" id="CAL4067424.1"/>
    </source>
</evidence>
<sequence>MNNKDTKMGSPGVNHRLNKVRDTVADRKSISRLCLDHYQYPHNVAFSCSQMMQQTKLPLALMYLYSCCSVVINATKEHKKVEAFGTVTRNKTLLKTPSQIMFRLITLFLLQDERIVFDELLNIADQAAAENDLPHYNNSTDDSTVAAYIAPQAVDQTSSNFALRDKVKSSATRLKGRTQDVSVSACDEHCSSNSLRSRKRGTSRERMEEFEEAVVALECYIASVQKEVEQRTAVITLLEQAEIFYEGLRGEAKQVAEAYKNFGNRVRNLKGKLVEKIKSLPEPSPEQSPVPSPVADAPSPENSEDEEISVPQAGGSGIDSFMDSGTVAELAKSAMKSGYSDLEIRLSAFTNNSDSPEIISTTSPNRDRERDVSRDRDRDRDRERDRDRNSYREYEHSSSRDKERGSSRDIYQRDNSREPERGESWERERGSSRDRERSSSHDYGNAARISRQSRESRDSRDGDRDYRAGWDQESRDFLSQKSRDYSQTPTQSSFSSPANSLKDANVKEGKPVSIGMGAAELLNTFGKSLGSTGGNSNTAPSSTAANLTRPPQLDLTRPPQLDLTRPPQLDLTRPPPKLSIPLPPAVPPTTSAPVGPPPVGPPPVPVPPPGPPIPYEKPPAPPFPPKPTFPPPPADEQPPFPPYLPPNLGSNWGAPPPPPPPPNEDNEDEKEDGWRDYSSAWSDYDQYNNSQDENEVEDDDEDNRNWGEPPGTEELEALNSETPSSPPHYEQGFAANLAPPPLPPAFFQGQRSNLRELVTITDGGDTDHRSSFPQQSSNSDSDYRCYDYRSLSEASNISNPVPSIKTLFSQDDDQDLRIKKSSSKHNHDSGSDMDISGSASESEKDMDISDGEMENEQNRSKEKRKRVPSKETPTRSDKNSNTDSVEILGKTEATLKIDHKEQNNISELVAKDTVKPKTVTLDDEFEYDDIFVLGEGKGKGKIQGDGGEEEESPRKRMKSEYETNNESNDTNKDLNGRSQDLDLRGQMGHDSYEGRGWYKDFKEEEEEEERGGMIEVLSGTGGNDGWRNRGGRGRGEFPHGGGSEGPPDTHNYQESEPENYHAQSEEQFQSWGRGRGNFISPQGRGDFNARGRGDFSALSSPRGRGDFNSRGRGDFNSRGRGDFNNRGRGEFSSPRGRGRGFLFTPSPQTDFSPRGGGNFRGNFRGGDRGRGDRGRGFRGGMRGNAWW</sequence>
<feature type="compositionally biased region" description="Acidic residues" evidence="1">
    <location>
        <begin position="692"/>
        <end position="702"/>
    </location>
</feature>
<name>A0AAV2Q371_MEGNR</name>
<evidence type="ECO:0000313" key="3">
    <source>
        <dbReference type="Proteomes" id="UP001497623"/>
    </source>
</evidence>
<feature type="compositionally biased region" description="Basic and acidic residues" evidence="1">
    <location>
        <begin position="1103"/>
        <end position="1129"/>
    </location>
</feature>